<dbReference type="AlphaFoldDB" id="A0AAN7N4S6"/>
<dbReference type="Proteomes" id="UP001333110">
    <property type="component" value="Unassembled WGS sequence"/>
</dbReference>
<evidence type="ECO:0000313" key="1">
    <source>
        <dbReference type="EMBL" id="KAK4808285.1"/>
    </source>
</evidence>
<dbReference type="PANTHER" id="PTHR33332">
    <property type="entry name" value="REVERSE TRANSCRIPTASE DOMAIN-CONTAINING PROTEIN"/>
    <property type="match status" value="1"/>
</dbReference>
<accession>A0AAN7N4S6</accession>
<organism evidence="1 2">
    <name type="scientific">Mycteria americana</name>
    <name type="common">Wood stork</name>
    <dbReference type="NCBI Taxonomy" id="33587"/>
    <lineage>
        <taxon>Eukaryota</taxon>
        <taxon>Metazoa</taxon>
        <taxon>Chordata</taxon>
        <taxon>Craniata</taxon>
        <taxon>Vertebrata</taxon>
        <taxon>Euteleostomi</taxon>
        <taxon>Archelosauria</taxon>
        <taxon>Archosauria</taxon>
        <taxon>Dinosauria</taxon>
        <taxon>Saurischia</taxon>
        <taxon>Theropoda</taxon>
        <taxon>Coelurosauria</taxon>
        <taxon>Aves</taxon>
        <taxon>Neognathae</taxon>
        <taxon>Neoaves</taxon>
        <taxon>Aequornithes</taxon>
        <taxon>Ciconiiformes</taxon>
        <taxon>Ciconiidae</taxon>
        <taxon>Mycteria</taxon>
    </lineage>
</organism>
<protein>
    <recommendedName>
        <fullName evidence="3">Reverse transcriptase domain-containing protein</fullName>
    </recommendedName>
</protein>
<sequence>MMSKKLMGSGQHGLPTGKSCFSSQMAFCSEMTGSVGEQWMLFTSTSVRLLTLSAITPSQTNQRSMVSEVDGKLAEWPGQSVVISGTKSHWRLVTSGLPQGWMLGPVLFNIFINDLDTGADAPSAASQMIRSGEEQLTHQSVMDLDRLDNWAERNPMMFNKRTCRALQISDGRE</sequence>
<name>A0AAN7N4S6_MYCAM</name>
<evidence type="ECO:0008006" key="3">
    <source>
        <dbReference type="Google" id="ProtNLM"/>
    </source>
</evidence>
<proteinExistence type="predicted"/>
<evidence type="ECO:0000313" key="2">
    <source>
        <dbReference type="Proteomes" id="UP001333110"/>
    </source>
</evidence>
<comment type="caution">
    <text evidence="1">The sequence shown here is derived from an EMBL/GenBank/DDBJ whole genome shotgun (WGS) entry which is preliminary data.</text>
</comment>
<gene>
    <name evidence="1" type="ORF">QYF61_020766</name>
</gene>
<dbReference type="EMBL" id="JAUNZN010000025">
    <property type="protein sequence ID" value="KAK4808285.1"/>
    <property type="molecule type" value="Genomic_DNA"/>
</dbReference>
<reference evidence="1 2" key="1">
    <citation type="journal article" date="2023" name="J. Hered.">
        <title>Chromosome-level genome of the wood stork (Mycteria americana) provides insight into avian chromosome evolution.</title>
        <authorList>
            <person name="Flamio R. Jr."/>
            <person name="Ramstad K.M."/>
        </authorList>
    </citation>
    <scope>NUCLEOTIDE SEQUENCE [LARGE SCALE GENOMIC DNA]</scope>
    <source>
        <strain evidence="1">JAX WOST 10</strain>
    </source>
</reference>
<keyword evidence="2" id="KW-1185">Reference proteome</keyword>